<evidence type="ECO:0000259" key="3">
    <source>
        <dbReference type="Pfam" id="PF16884"/>
    </source>
</evidence>
<dbReference type="SUPFAM" id="SSF50129">
    <property type="entry name" value="GroES-like"/>
    <property type="match status" value="1"/>
</dbReference>
<feature type="domain" description="Alcohol dehydrogenase-like C-terminal" evidence="2">
    <location>
        <begin position="180"/>
        <end position="315"/>
    </location>
</feature>
<dbReference type="InterPro" id="IPR036291">
    <property type="entry name" value="NAD(P)-bd_dom_sf"/>
</dbReference>
<dbReference type="VEuPathDB" id="FungiDB:LELG_00636"/>
<dbReference type="GO" id="GO:0016628">
    <property type="term" value="F:oxidoreductase activity, acting on the CH-CH group of donors, NAD or NADP as acceptor"/>
    <property type="evidence" value="ECO:0007669"/>
    <property type="project" value="InterPro"/>
</dbReference>
<dbReference type="STRING" id="379508.A5DTF0"/>
<keyword evidence="5" id="KW-1185">Reference proteome</keyword>
<dbReference type="FunCoup" id="A5DTF0">
    <property type="interactions" value="368"/>
</dbReference>
<evidence type="ECO:0008006" key="6">
    <source>
        <dbReference type="Google" id="ProtNLM"/>
    </source>
</evidence>
<accession>A5DTF0</accession>
<dbReference type="SUPFAM" id="SSF51735">
    <property type="entry name" value="NAD(P)-binding Rossmann-fold domains"/>
    <property type="match status" value="1"/>
</dbReference>
<dbReference type="OrthoDB" id="809632at2759"/>
<dbReference type="eggNOG" id="KOG1196">
    <property type="taxonomic scope" value="Eukaryota"/>
</dbReference>
<gene>
    <name evidence="4" type="ORF">LELG_00636</name>
</gene>
<evidence type="ECO:0000259" key="2">
    <source>
        <dbReference type="Pfam" id="PF00107"/>
    </source>
</evidence>
<dbReference type="InterPro" id="IPR045010">
    <property type="entry name" value="MDR_fam"/>
</dbReference>
<dbReference type="InParanoid" id="A5DTF0"/>
<proteinExistence type="predicted"/>
<dbReference type="HOGENOM" id="CLU_026673_29_2_1"/>
<dbReference type="EMBL" id="CH981524">
    <property type="protein sequence ID" value="EDK42458.1"/>
    <property type="molecule type" value="Genomic_DNA"/>
</dbReference>
<dbReference type="Pfam" id="PF16884">
    <property type="entry name" value="ADH_N_2"/>
    <property type="match status" value="1"/>
</dbReference>
<protein>
    <recommendedName>
        <fullName evidence="6">Enoyl reductase (ER) domain-containing protein</fullName>
    </recommendedName>
</protein>
<sequence length="369" mass="40470">MSLPTKTVQVIFENLPKGEVVTDVSKSDSTFKVKETTLDTNLKEGELLVKALYFSNDPTQRTWLRKNGNNARSYLPPVYEGNVMQSFGLAEVVESKSSNFTKGDVVNAKIPWADYAVISDALVFNKIDKSADVPLPYYLSVLGMTSLTAFFGLTEVGGLKKYLDEKPKELTVCVSAASGAVGSTVVQLAKHLLGATKVIGISGSDEKCKWVESLGADLCVNYKDEDYQDKIVKFLDGGFIDVYFDNVGGKILSFVLTHMSKFGRVAACGAISGYNNPEAAKVDTWFTIITTCLTVQGFLVFNYKDQFPEAVKILTKALKEKKLNVGKDAINVESLEGADTKEKFAEIPRIWNQLFDGEKPTGKLIIKAD</sequence>
<dbReference type="Pfam" id="PF00107">
    <property type="entry name" value="ADH_zinc_N"/>
    <property type="match status" value="1"/>
</dbReference>
<keyword evidence="1" id="KW-0560">Oxidoreductase</keyword>
<evidence type="ECO:0000256" key="1">
    <source>
        <dbReference type="ARBA" id="ARBA00023002"/>
    </source>
</evidence>
<name>A5DTF0_LODEL</name>
<dbReference type="GeneID" id="5235247"/>
<dbReference type="PANTHER" id="PTHR43205:SF19">
    <property type="entry name" value="ENOYL REDUCTASE (ER) DOMAIN-CONTAINING PROTEIN"/>
    <property type="match status" value="1"/>
</dbReference>
<feature type="domain" description="Oxidoreductase N-terminal" evidence="3">
    <location>
        <begin position="27"/>
        <end position="121"/>
    </location>
</feature>
<dbReference type="InterPro" id="IPR011032">
    <property type="entry name" value="GroES-like_sf"/>
</dbReference>
<dbReference type="InterPro" id="IPR013149">
    <property type="entry name" value="ADH-like_C"/>
</dbReference>
<dbReference type="OMA" id="DKVMGMT"/>
<dbReference type="FunFam" id="3.40.50.720:FF:000121">
    <property type="entry name" value="Prostaglandin reductase 2"/>
    <property type="match status" value="1"/>
</dbReference>
<dbReference type="InterPro" id="IPR041694">
    <property type="entry name" value="ADH_N_2"/>
</dbReference>
<dbReference type="CDD" id="cd05288">
    <property type="entry name" value="PGDH"/>
    <property type="match status" value="1"/>
</dbReference>
<evidence type="ECO:0000313" key="5">
    <source>
        <dbReference type="Proteomes" id="UP000001996"/>
    </source>
</evidence>
<dbReference type="Gene3D" id="3.40.50.720">
    <property type="entry name" value="NAD(P)-binding Rossmann-like Domain"/>
    <property type="match status" value="1"/>
</dbReference>
<reference evidence="4 5" key="1">
    <citation type="journal article" date="2009" name="Nature">
        <title>Evolution of pathogenicity and sexual reproduction in eight Candida genomes.</title>
        <authorList>
            <person name="Butler G."/>
            <person name="Rasmussen M.D."/>
            <person name="Lin M.F."/>
            <person name="Santos M.A."/>
            <person name="Sakthikumar S."/>
            <person name="Munro C.A."/>
            <person name="Rheinbay E."/>
            <person name="Grabherr M."/>
            <person name="Forche A."/>
            <person name="Reedy J.L."/>
            <person name="Agrafioti I."/>
            <person name="Arnaud M.B."/>
            <person name="Bates S."/>
            <person name="Brown A.J."/>
            <person name="Brunke S."/>
            <person name="Costanzo M.C."/>
            <person name="Fitzpatrick D.A."/>
            <person name="de Groot P.W."/>
            <person name="Harris D."/>
            <person name="Hoyer L.L."/>
            <person name="Hube B."/>
            <person name="Klis F.M."/>
            <person name="Kodira C."/>
            <person name="Lennard N."/>
            <person name="Logue M.E."/>
            <person name="Martin R."/>
            <person name="Neiman A.M."/>
            <person name="Nikolaou E."/>
            <person name="Quail M.A."/>
            <person name="Quinn J."/>
            <person name="Santos M.C."/>
            <person name="Schmitzberger F.F."/>
            <person name="Sherlock G."/>
            <person name="Shah P."/>
            <person name="Silverstein K.A."/>
            <person name="Skrzypek M.S."/>
            <person name="Soll D."/>
            <person name="Staggs R."/>
            <person name="Stansfield I."/>
            <person name="Stumpf M.P."/>
            <person name="Sudbery P.E."/>
            <person name="Srikantha T."/>
            <person name="Zeng Q."/>
            <person name="Berman J."/>
            <person name="Berriman M."/>
            <person name="Heitman J."/>
            <person name="Gow N.A."/>
            <person name="Lorenz M.C."/>
            <person name="Birren B.W."/>
            <person name="Kellis M."/>
            <person name="Cuomo C.A."/>
        </authorList>
    </citation>
    <scope>NUCLEOTIDE SEQUENCE [LARGE SCALE GENOMIC DNA]</scope>
    <source>
        <strain evidence="5">ATCC 11503 / BCRC 21390 / CBS 2605 / JCM 1781 / NBRC 1676 / NRRL YB-4239</strain>
    </source>
</reference>
<dbReference type="AlphaFoldDB" id="A5DTF0"/>
<dbReference type="Proteomes" id="UP000001996">
    <property type="component" value="Unassembled WGS sequence"/>
</dbReference>
<organism evidence="4 5">
    <name type="scientific">Lodderomyces elongisporus (strain ATCC 11503 / CBS 2605 / JCM 1781 / NBRC 1676 / NRRL YB-4239)</name>
    <name type="common">Yeast</name>
    <name type="synonym">Saccharomyces elongisporus</name>
    <dbReference type="NCBI Taxonomy" id="379508"/>
    <lineage>
        <taxon>Eukaryota</taxon>
        <taxon>Fungi</taxon>
        <taxon>Dikarya</taxon>
        <taxon>Ascomycota</taxon>
        <taxon>Saccharomycotina</taxon>
        <taxon>Pichiomycetes</taxon>
        <taxon>Debaryomycetaceae</taxon>
        <taxon>Candida/Lodderomyces clade</taxon>
        <taxon>Lodderomyces</taxon>
    </lineage>
</organism>
<dbReference type="PANTHER" id="PTHR43205">
    <property type="entry name" value="PROSTAGLANDIN REDUCTASE"/>
    <property type="match status" value="1"/>
</dbReference>
<dbReference type="KEGG" id="lel:PVL30_000617"/>
<evidence type="ECO:0000313" key="4">
    <source>
        <dbReference type="EMBL" id="EDK42458.1"/>
    </source>
</evidence>
<dbReference type="Gene3D" id="3.90.180.10">
    <property type="entry name" value="Medium-chain alcohol dehydrogenases, catalytic domain"/>
    <property type="match status" value="1"/>
</dbReference>